<keyword evidence="2" id="KW-1133">Transmembrane helix</keyword>
<keyword evidence="1" id="KW-0175">Coiled coil</keyword>
<dbReference type="AlphaFoldDB" id="A0AA94HS62"/>
<feature type="coiled-coil region" evidence="1">
    <location>
        <begin position="11"/>
        <end position="52"/>
    </location>
</feature>
<organism evidence="3 4">
    <name type="scientific">Desulfovibrio desulfuricans</name>
    <dbReference type="NCBI Taxonomy" id="876"/>
    <lineage>
        <taxon>Bacteria</taxon>
        <taxon>Pseudomonadati</taxon>
        <taxon>Thermodesulfobacteriota</taxon>
        <taxon>Desulfovibrionia</taxon>
        <taxon>Desulfovibrionales</taxon>
        <taxon>Desulfovibrionaceae</taxon>
        <taxon>Desulfovibrio</taxon>
    </lineage>
</organism>
<gene>
    <name evidence="3" type="ORF">SAMN02910291_00760</name>
</gene>
<name>A0AA94HS62_DESDE</name>
<accession>A0AA94HS62</accession>
<dbReference type="RefSeq" id="WP_072311427.1">
    <property type="nucleotide sequence ID" value="NZ_FPIW01000008.1"/>
</dbReference>
<comment type="caution">
    <text evidence="3">The sequence shown here is derived from an EMBL/GenBank/DDBJ whole genome shotgun (WGS) entry which is preliminary data.</text>
</comment>
<evidence type="ECO:0000256" key="2">
    <source>
        <dbReference type="SAM" id="Phobius"/>
    </source>
</evidence>
<evidence type="ECO:0000313" key="3">
    <source>
        <dbReference type="EMBL" id="SFW30372.1"/>
    </source>
</evidence>
<feature type="transmembrane region" description="Helical" evidence="2">
    <location>
        <begin position="58"/>
        <end position="78"/>
    </location>
</feature>
<dbReference type="EMBL" id="FPIW01000008">
    <property type="protein sequence ID" value="SFW30372.1"/>
    <property type="molecule type" value="Genomic_DNA"/>
</dbReference>
<evidence type="ECO:0000313" key="4">
    <source>
        <dbReference type="Proteomes" id="UP000182680"/>
    </source>
</evidence>
<reference evidence="4" key="1">
    <citation type="submission" date="2016-11" db="EMBL/GenBank/DDBJ databases">
        <authorList>
            <person name="Jaros S."/>
            <person name="Januszkiewicz K."/>
            <person name="Wedrychowicz H."/>
        </authorList>
    </citation>
    <scope>NUCLEOTIDE SEQUENCE [LARGE SCALE GENOMIC DNA]</scope>
    <source>
        <strain evidence="4">DSM 7057</strain>
    </source>
</reference>
<evidence type="ECO:0000256" key="1">
    <source>
        <dbReference type="SAM" id="Coils"/>
    </source>
</evidence>
<keyword evidence="2" id="KW-0472">Membrane</keyword>
<sequence length="83" mass="9052">MDTNTDHAVQLARLNAKLDLLLAQLGDATDRLREVELEVRQLREARVLEEGKKAGSRAVIGVLISLLSFVSGVLGAYFKGGFK</sequence>
<proteinExistence type="predicted"/>
<keyword evidence="2" id="KW-0812">Transmembrane</keyword>
<protein>
    <submittedName>
        <fullName evidence="3">Uncharacterized protein</fullName>
    </submittedName>
</protein>
<dbReference type="Proteomes" id="UP000182680">
    <property type="component" value="Unassembled WGS sequence"/>
</dbReference>